<accession>A0A2N5TA52</accession>
<evidence type="ECO:0000313" key="3">
    <source>
        <dbReference type="EMBL" id="PLW42744.1"/>
    </source>
</evidence>
<reference evidence="2 4" key="1">
    <citation type="submission" date="2017-11" db="EMBL/GenBank/DDBJ databases">
        <title>De novo assembly and phasing of dikaryotic genomes from two isolates of Puccinia coronata f. sp. avenae, the causal agent of oat crown rust.</title>
        <authorList>
            <person name="Miller M.E."/>
            <person name="Zhang Y."/>
            <person name="Omidvar V."/>
            <person name="Sperschneider J."/>
            <person name="Schwessinger B."/>
            <person name="Raley C."/>
            <person name="Palmer J.M."/>
            <person name="Garnica D."/>
            <person name="Upadhyaya N."/>
            <person name="Rathjen J."/>
            <person name="Taylor J.M."/>
            <person name="Park R.F."/>
            <person name="Dodds P.N."/>
            <person name="Hirsch C.D."/>
            <person name="Kianian S.F."/>
            <person name="Figueroa M."/>
        </authorList>
    </citation>
    <scope>NUCLEOTIDE SEQUENCE [LARGE SCALE GENOMIC DNA]</scope>
    <source>
        <strain evidence="2">12SD80</strain>
    </source>
</reference>
<proteinExistence type="predicted"/>
<sequence length="393" mass="45163">MEAGTTIVADAANAGKDGTDVGEVTLGGSRGLESTNDIERTRFSLWSKPSAEERKELHLDQQLPNQGTWKEVILQWYNSLKYALSKIRKIFRNKFPKHEVEVPHNKLSPQNPGLSELVMDDKSIVEKGDGSKNTIPINDIAEEIPLARQDVADKLQASLHELQSHKDEVHEVDIPYDNLFRRNPDLSELVMDDELIDERVDGFMKAQWQAEEFQLTYQFRAKNLKESLHRLHTLQKETLMDSNPMWDADKTFSAKIRPMLLNWESDGNSEPKQILGKRLAAYRSKSIAANQKFLAQTLPKDQQYMGAFLGQMGPDKVLKPWFQAFIKEKVASKELKLKGDMQKCFTYLSEIQALKKKWSSFFAGGRDELKKTFKMIESMDFYKKLMKEFNNPS</sequence>
<dbReference type="AlphaFoldDB" id="A0A2N5TA52"/>
<dbReference type="EMBL" id="PGCI01000075">
    <property type="protein sequence ID" value="PLW42744.1"/>
    <property type="molecule type" value="Genomic_DNA"/>
</dbReference>
<evidence type="ECO:0000313" key="2">
    <source>
        <dbReference type="EMBL" id="PLW22336.1"/>
    </source>
</evidence>
<gene>
    <name evidence="3" type="ORF">PCASD_06897</name>
    <name evidence="2" type="ORF">PCASD_11173</name>
</gene>
<name>A0A2N5TA52_9BASI</name>
<comment type="caution">
    <text evidence="2">The sequence shown here is derived from an EMBL/GenBank/DDBJ whole genome shotgun (WGS) entry which is preliminary data.</text>
</comment>
<evidence type="ECO:0000313" key="4">
    <source>
        <dbReference type="Proteomes" id="UP000235392"/>
    </source>
</evidence>
<dbReference type="Proteomes" id="UP000235392">
    <property type="component" value="Unassembled WGS sequence"/>
</dbReference>
<protein>
    <submittedName>
        <fullName evidence="2">Uncharacterized protein</fullName>
    </submittedName>
</protein>
<evidence type="ECO:0000256" key="1">
    <source>
        <dbReference type="SAM" id="MobiDB-lite"/>
    </source>
</evidence>
<feature type="region of interest" description="Disordered" evidence="1">
    <location>
        <begin position="1"/>
        <end position="33"/>
    </location>
</feature>
<dbReference type="EMBL" id="PGCI01000667">
    <property type="protein sequence ID" value="PLW22336.1"/>
    <property type="molecule type" value="Genomic_DNA"/>
</dbReference>
<organism evidence="2 4">
    <name type="scientific">Puccinia coronata f. sp. avenae</name>
    <dbReference type="NCBI Taxonomy" id="200324"/>
    <lineage>
        <taxon>Eukaryota</taxon>
        <taxon>Fungi</taxon>
        <taxon>Dikarya</taxon>
        <taxon>Basidiomycota</taxon>
        <taxon>Pucciniomycotina</taxon>
        <taxon>Pucciniomycetes</taxon>
        <taxon>Pucciniales</taxon>
        <taxon>Pucciniaceae</taxon>
        <taxon>Puccinia</taxon>
    </lineage>
</organism>